<name>A0A843WSR4_COLES</name>
<evidence type="ECO:0000313" key="2">
    <source>
        <dbReference type="Proteomes" id="UP000652761"/>
    </source>
</evidence>
<dbReference type="EMBL" id="NMUH01006091">
    <property type="protein sequence ID" value="MQM14443.1"/>
    <property type="molecule type" value="Genomic_DNA"/>
</dbReference>
<comment type="caution">
    <text evidence="1">The sequence shown here is derived from an EMBL/GenBank/DDBJ whole genome shotgun (WGS) entry which is preliminary data.</text>
</comment>
<evidence type="ECO:0000313" key="1">
    <source>
        <dbReference type="EMBL" id="MQM14443.1"/>
    </source>
</evidence>
<organism evidence="1 2">
    <name type="scientific">Colocasia esculenta</name>
    <name type="common">Wild taro</name>
    <name type="synonym">Arum esculentum</name>
    <dbReference type="NCBI Taxonomy" id="4460"/>
    <lineage>
        <taxon>Eukaryota</taxon>
        <taxon>Viridiplantae</taxon>
        <taxon>Streptophyta</taxon>
        <taxon>Embryophyta</taxon>
        <taxon>Tracheophyta</taxon>
        <taxon>Spermatophyta</taxon>
        <taxon>Magnoliopsida</taxon>
        <taxon>Liliopsida</taxon>
        <taxon>Araceae</taxon>
        <taxon>Aroideae</taxon>
        <taxon>Colocasieae</taxon>
        <taxon>Colocasia</taxon>
    </lineage>
</organism>
<dbReference type="Proteomes" id="UP000652761">
    <property type="component" value="Unassembled WGS sequence"/>
</dbReference>
<sequence length="100" mass="11167">MASPLRRVARAAAPSPAKARSLVALRYVATEPAPPPVCRHHHPPSECPHYYAKPSAFLRSWKSPLPTTDPAEAQKKHLVRLGFSGSCLEWMCDGTFYWRV</sequence>
<reference evidence="1" key="1">
    <citation type="submission" date="2017-07" db="EMBL/GenBank/DDBJ databases">
        <title>Taro Niue Genome Assembly and Annotation.</title>
        <authorList>
            <person name="Atibalentja N."/>
            <person name="Keating K."/>
            <person name="Fields C.J."/>
        </authorList>
    </citation>
    <scope>NUCLEOTIDE SEQUENCE</scope>
    <source>
        <strain evidence="1">Niue_2</strain>
        <tissue evidence="1">Leaf</tissue>
    </source>
</reference>
<gene>
    <name evidence="1" type="ORF">Taro_047373</name>
</gene>
<protein>
    <submittedName>
        <fullName evidence="1">Uncharacterized protein</fullName>
    </submittedName>
</protein>
<dbReference type="AlphaFoldDB" id="A0A843WSR4"/>
<keyword evidence="2" id="KW-1185">Reference proteome</keyword>
<accession>A0A843WSR4</accession>
<proteinExistence type="predicted"/>